<proteinExistence type="predicted"/>
<reference evidence="1" key="1">
    <citation type="journal article" date="2015" name="Nature">
        <title>Complex archaea that bridge the gap between prokaryotes and eukaryotes.</title>
        <authorList>
            <person name="Spang A."/>
            <person name="Saw J.H."/>
            <person name="Jorgensen S.L."/>
            <person name="Zaremba-Niedzwiedzka K."/>
            <person name="Martijn J."/>
            <person name="Lind A.E."/>
            <person name="van Eijk R."/>
            <person name="Schleper C."/>
            <person name="Guy L."/>
            <person name="Ettema T.J."/>
        </authorList>
    </citation>
    <scope>NUCLEOTIDE SEQUENCE</scope>
</reference>
<protein>
    <submittedName>
        <fullName evidence="1">Uncharacterized protein</fullName>
    </submittedName>
</protein>
<dbReference type="AlphaFoldDB" id="A0A0F9CX84"/>
<comment type="caution">
    <text evidence="1">The sequence shown here is derived from an EMBL/GenBank/DDBJ whole genome shotgun (WGS) entry which is preliminary data.</text>
</comment>
<evidence type="ECO:0000313" key="1">
    <source>
        <dbReference type="EMBL" id="KKL04473.1"/>
    </source>
</evidence>
<accession>A0A0F9CX84</accession>
<organism evidence="1">
    <name type="scientific">marine sediment metagenome</name>
    <dbReference type="NCBI Taxonomy" id="412755"/>
    <lineage>
        <taxon>unclassified sequences</taxon>
        <taxon>metagenomes</taxon>
        <taxon>ecological metagenomes</taxon>
    </lineage>
</organism>
<gene>
    <name evidence="1" type="ORF">LCGC14_2615690</name>
</gene>
<name>A0A0F9CX84_9ZZZZ</name>
<dbReference type="EMBL" id="LAZR01044508">
    <property type="protein sequence ID" value="KKL04473.1"/>
    <property type="molecule type" value="Genomic_DNA"/>
</dbReference>
<sequence>MNDFWEWMEKNKYGKYGYVKGTSIKPPNQMLIGYMMEYLREENGMLFLNTSGTASINTVYEQYVKDVEKVERDHLLERMTGDKKG</sequence>